<organism evidence="1 2">
    <name type="scientific">Oceanisphaera ostreae</name>
    <dbReference type="NCBI Taxonomy" id="914151"/>
    <lineage>
        <taxon>Bacteria</taxon>
        <taxon>Pseudomonadati</taxon>
        <taxon>Pseudomonadota</taxon>
        <taxon>Gammaproteobacteria</taxon>
        <taxon>Aeromonadales</taxon>
        <taxon>Aeromonadaceae</taxon>
        <taxon>Oceanisphaera</taxon>
    </lineage>
</organism>
<dbReference type="RefSeq" id="WP_379556664.1">
    <property type="nucleotide sequence ID" value="NZ_JBHTJS010000002.1"/>
</dbReference>
<dbReference type="Proteomes" id="UP001597048">
    <property type="component" value="Unassembled WGS sequence"/>
</dbReference>
<sequence length="56" mass="6019">MQLDGFVKSALVQVAKGVHEASDEVSILGGAVNPLVIKGIQTWIVNGIRYPKRLVC</sequence>
<name>A0ABW3KEN7_9GAMM</name>
<comment type="caution">
    <text evidence="1">The sequence shown here is derived from an EMBL/GenBank/DDBJ whole genome shotgun (WGS) entry which is preliminary data.</text>
</comment>
<accession>A0ABW3KEN7</accession>
<dbReference type="EMBL" id="JBHTJS010000002">
    <property type="protein sequence ID" value="MFD1006741.1"/>
    <property type="molecule type" value="Genomic_DNA"/>
</dbReference>
<proteinExistence type="predicted"/>
<reference evidence="2" key="1">
    <citation type="journal article" date="2019" name="Int. J. Syst. Evol. Microbiol.">
        <title>The Global Catalogue of Microorganisms (GCM) 10K type strain sequencing project: providing services to taxonomists for standard genome sequencing and annotation.</title>
        <authorList>
            <consortium name="The Broad Institute Genomics Platform"/>
            <consortium name="The Broad Institute Genome Sequencing Center for Infectious Disease"/>
            <person name="Wu L."/>
            <person name="Ma J."/>
        </authorList>
    </citation>
    <scope>NUCLEOTIDE SEQUENCE [LARGE SCALE GENOMIC DNA]</scope>
    <source>
        <strain evidence="2">CCUG 60525</strain>
    </source>
</reference>
<gene>
    <name evidence="1" type="ORF">ACFQ1C_00970</name>
</gene>
<evidence type="ECO:0000313" key="1">
    <source>
        <dbReference type="EMBL" id="MFD1006741.1"/>
    </source>
</evidence>
<evidence type="ECO:0000313" key="2">
    <source>
        <dbReference type="Proteomes" id="UP001597048"/>
    </source>
</evidence>
<keyword evidence="2" id="KW-1185">Reference proteome</keyword>
<protein>
    <submittedName>
        <fullName evidence="1">Uncharacterized protein</fullName>
    </submittedName>
</protein>